<dbReference type="SUPFAM" id="SSF50331">
    <property type="entry name" value="MOP-like"/>
    <property type="match status" value="1"/>
</dbReference>
<comment type="similarity">
    <text evidence="1">Belongs to the ABC transporter superfamily.</text>
</comment>
<dbReference type="InterPro" id="IPR047641">
    <property type="entry name" value="ABC_transpr_MalK/UgpC-like"/>
</dbReference>
<dbReference type="AlphaFoldDB" id="A0A1Y6BWG4"/>
<reference evidence="8 9" key="1">
    <citation type="submission" date="2017-04" db="EMBL/GenBank/DDBJ databases">
        <authorList>
            <person name="Afonso C.L."/>
            <person name="Miller P.J."/>
            <person name="Scott M.A."/>
            <person name="Spackman E."/>
            <person name="Goraichik I."/>
            <person name="Dimitrov K.M."/>
            <person name="Suarez D.L."/>
            <person name="Swayne D.E."/>
        </authorList>
    </citation>
    <scope>NUCLEOTIDE SEQUENCE [LARGE SCALE GENOMIC DNA]</scope>
    <source>
        <strain evidence="8 9">USBA 355</strain>
    </source>
</reference>
<dbReference type="SUPFAM" id="SSF52540">
    <property type="entry name" value="P-loop containing nucleoside triphosphate hydrolases"/>
    <property type="match status" value="1"/>
</dbReference>
<dbReference type="Gene3D" id="3.40.50.300">
    <property type="entry name" value="P-loop containing nucleotide triphosphate hydrolases"/>
    <property type="match status" value="1"/>
</dbReference>
<dbReference type="STRING" id="560819.SAMN05428998_107142"/>
<dbReference type="InterPro" id="IPR015853">
    <property type="entry name" value="ABC_transpr_FbpC"/>
</dbReference>
<sequence length="380" mass="40610">MADLTLDSVTKIYRPRGREPVRAVSGLDMAIADGEIVALLGSSGCGKTSTLRMVAGFETVSEGSISLGGRRLNALRPAQRNVAMAFEGYSLYPPLTVRDNVAFALLRERAPRAEVASKVAEVAELLEIEGSLDRYPATISSGHQQRASLARALIRPAALHLLDEPMSQLEPQVRAVLRARIKEWLKDRGMTAVLVTHDQTDAIALADRIAVMEASRLMQFGTPAELRERPANLFVAGFVGEPPMNLVEAEVVAGDGRPRVVAADGLLTLELPALNGPLAPRPGQRVWLGLSPRHLAVGRGPQRARVVANQWLGDQTHLALELGDGAAALPLIAVAAGMLEAEPGESVAFEVEPRGLHLFDHEDDTALYHGSPDGTTGEPA</sequence>
<organism evidence="8 9">
    <name type="scientific">Tistlia consotensis USBA 355</name>
    <dbReference type="NCBI Taxonomy" id="560819"/>
    <lineage>
        <taxon>Bacteria</taxon>
        <taxon>Pseudomonadati</taxon>
        <taxon>Pseudomonadota</taxon>
        <taxon>Alphaproteobacteria</taxon>
        <taxon>Rhodospirillales</taxon>
        <taxon>Rhodovibrionaceae</taxon>
        <taxon>Tistlia</taxon>
    </lineage>
</organism>
<evidence type="ECO:0000256" key="2">
    <source>
        <dbReference type="ARBA" id="ARBA00022448"/>
    </source>
</evidence>
<evidence type="ECO:0000256" key="5">
    <source>
        <dbReference type="ARBA" id="ARBA00022840"/>
    </source>
</evidence>
<feature type="domain" description="ABC transporter" evidence="7">
    <location>
        <begin position="4"/>
        <end position="239"/>
    </location>
</feature>
<evidence type="ECO:0000259" key="7">
    <source>
        <dbReference type="PROSITE" id="PS50893"/>
    </source>
</evidence>
<dbReference type="Proteomes" id="UP000192917">
    <property type="component" value="Unassembled WGS sequence"/>
</dbReference>
<dbReference type="Gene3D" id="2.40.50.100">
    <property type="match status" value="1"/>
</dbReference>
<evidence type="ECO:0000256" key="4">
    <source>
        <dbReference type="ARBA" id="ARBA00022741"/>
    </source>
</evidence>
<dbReference type="InterPro" id="IPR003439">
    <property type="entry name" value="ABC_transporter-like_ATP-bd"/>
</dbReference>
<keyword evidence="9" id="KW-1185">Reference proteome</keyword>
<dbReference type="GO" id="GO:0055052">
    <property type="term" value="C:ATP-binding cassette (ABC) transporter complex, substrate-binding subunit-containing"/>
    <property type="evidence" value="ECO:0007669"/>
    <property type="project" value="TreeGrafter"/>
</dbReference>
<dbReference type="PANTHER" id="PTHR43875:SF1">
    <property type="entry name" value="OSMOPROTECTIVE COMPOUNDS UPTAKE ATP-BINDING PROTEIN GGTA"/>
    <property type="match status" value="1"/>
</dbReference>
<dbReference type="GO" id="GO:0015408">
    <property type="term" value="F:ABC-type ferric iron transporter activity"/>
    <property type="evidence" value="ECO:0007669"/>
    <property type="project" value="InterPro"/>
</dbReference>
<evidence type="ECO:0000256" key="1">
    <source>
        <dbReference type="ARBA" id="ARBA00005417"/>
    </source>
</evidence>
<dbReference type="InterPro" id="IPR003593">
    <property type="entry name" value="AAA+_ATPase"/>
</dbReference>
<dbReference type="InterPro" id="IPR012340">
    <property type="entry name" value="NA-bd_OB-fold"/>
</dbReference>
<dbReference type="InterPro" id="IPR027417">
    <property type="entry name" value="P-loop_NTPase"/>
</dbReference>
<proteinExistence type="inferred from homology"/>
<gene>
    <name evidence="8" type="ORF">SAMN05428998_107142</name>
</gene>
<dbReference type="InterPro" id="IPR008995">
    <property type="entry name" value="Mo/tungstate-bd_C_term_dom"/>
</dbReference>
<dbReference type="GO" id="GO:0005524">
    <property type="term" value="F:ATP binding"/>
    <property type="evidence" value="ECO:0007669"/>
    <property type="project" value="UniProtKB-KW"/>
</dbReference>
<keyword evidence="5 8" id="KW-0067">ATP-binding</keyword>
<dbReference type="GO" id="GO:0016887">
    <property type="term" value="F:ATP hydrolysis activity"/>
    <property type="evidence" value="ECO:0007669"/>
    <property type="project" value="InterPro"/>
</dbReference>
<dbReference type="PANTHER" id="PTHR43875">
    <property type="entry name" value="MALTODEXTRIN IMPORT ATP-BINDING PROTEIN MSMX"/>
    <property type="match status" value="1"/>
</dbReference>
<dbReference type="PROSITE" id="PS50893">
    <property type="entry name" value="ABC_TRANSPORTER_2"/>
    <property type="match status" value="1"/>
</dbReference>
<keyword evidence="4" id="KW-0547">Nucleotide-binding</keyword>
<keyword evidence="6" id="KW-0472">Membrane</keyword>
<keyword evidence="3" id="KW-1003">Cell membrane</keyword>
<dbReference type="Pfam" id="PF00005">
    <property type="entry name" value="ABC_tran"/>
    <property type="match status" value="1"/>
</dbReference>
<dbReference type="CDD" id="cd03259">
    <property type="entry name" value="ABC_Carb_Solutes_like"/>
    <property type="match status" value="1"/>
</dbReference>
<dbReference type="RefSeq" id="WP_085122839.1">
    <property type="nucleotide sequence ID" value="NZ_FWZX01000007.1"/>
</dbReference>
<dbReference type="Gene3D" id="2.40.50.140">
    <property type="entry name" value="Nucleic acid-binding proteins"/>
    <property type="match status" value="1"/>
</dbReference>
<keyword evidence="2" id="KW-0813">Transport</keyword>
<dbReference type="SMART" id="SM00382">
    <property type="entry name" value="AAA"/>
    <property type="match status" value="1"/>
</dbReference>
<accession>A0A1Y6BWG4</accession>
<dbReference type="EMBL" id="FWZX01000007">
    <property type="protein sequence ID" value="SMF21904.1"/>
    <property type="molecule type" value="Genomic_DNA"/>
</dbReference>
<evidence type="ECO:0000256" key="3">
    <source>
        <dbReference type="ARBA" id="ARBA00022475"/>
    </source>
</evidence>
<evidence type="ECO:0000313" key="9">
    <source>
        <dbReference type="Proteomes" id="UP000192917"/>
    </source>
</evidence>
<protein>
    <submittedName>
        <fullName evidence="8">Carbohydrate ABC transporter ATP-binding protein, CUT1 family</fullName>
    </submittedName>
</protein>
<evidence type="ECO:0000256" key="6">
    <source>
        <dbReference type="ARBA" id="ARBA00023136"/>
    </source>
</evidence>
<name>A0A1Y6BWG4_9PROT</name>
<evidence type="ECO:0000313" key="8">
    <source>
        <dbReference type="EMBL" id="SMF21904.1"/>
    </source>
</evidence>